<dbReference type="Pfam" id="PF00501">
    <property type="entry name" value="AMP-binding"/>
    <property type="match status" value="1"/>
</dbReference>
<dbReference type="InterPro" id="IPR000873">
    <property type="entry name" value="AMP-dep_synth/lig_dom"/>
</dbReference>
<dbReference type="AlphaFoldDB" id="A0A7S2S4T7"/>
<dbReference type="Gene3D" id="3.40.50.980">
    <property type="match status" value="1"/>
</dbReference>
<dbReference type="SUPFAM" id="SSF56801">
    <property type="entry name" value="Acetyl-CoA synthetase-like"/>
    <property type="match status" value="1"/>
</dbReference>
<proteinExistence type="predicted"/>
<reference evidence="2" key="1">
    <citation type="submission" date="2021-01" db="EMBL/GenBank/DDBJ databases">
        <authorList>
            <person name="Corre E."/>
            <person name="Pelletier E."/>
            <person name="Niang G."/>
            <person name="Scheremetjew M."/>
            <person name="Finn R."/>
            <person name="Kale V."/>
            <person name="Holt S."/>
            <person name="Cochrane G."/>
            <person name="Meng A."/>
            <person name="Brown T."/>
            <person name="Cohen L."/>
        </authorList>
    </citation>
    <scope>NUCLEOTIDE SEQUENCE</scope>
    <source>
        <strain evidence="2">CCMP1452</strain>
    </source>
</reference>
<accession>A0A7S2S4T7</accession>
<name>A0A7S2S4T7_9STRA</name>
<protein>
    <recommendedName>
        <fullName evidence="1">AMP-dependent synthetase/ligase domain-containing protein</fullName>
    </recommendedName>
</protein>
<feature type="domain" description="AMP-dependent synthetase/ligase" evidence="1">
    <location>
        <begin position="58"/>
        <end position="168"/>
    </location>
</feature>
<gene>
    <name evidence="2" type="ORF">EANT1437_LOCUS12060</name>
</gene>
<sequence>MTPKASMIVRQIVRNTSRITGVSTRAAVASHNGSSILGSSSSQRRMASSMSAGDALKKLAAETPHKDVLHYDHKNVKWSLKQVNYFAEALAAGLVDAGLQPGDKVLSWLPLHFSEQHVLQFACSKAGFILYTLDPSQAKTDPEGAKEALKKAMEVTEANVLVTQEAGNDVNYIKLVEGVIPETRIFDFGDGMPFFSPRFPHLRFPIHTGFDITDKYGFMPLKHMLVPTGDLSNALSEFQIDGSTPLAGDLVIGSDGIPTKKGKVLSNEEVVKGNVWPELTSVLQKQYNKIGGVGVTF</sequence>
<evidence type="ECO:0000259" key="1">
    <source>
        <dbReference type="Pfam" id="PF00501"/>
    </source>
</evidence>
<organism evidence="2">
    <name type="scientific">Eucampia antarctica</name>
    <dbReference type="NCBI Taxonomy" id="49252"/>
    <lineage>
        <taxon>Eukaryota</taxon>
        <taxon>Sar</taxon>
        <taxon>Stramenopiles</taxon>
        <taxon>Ochrophyta</taxon>
        <taxon>Bacillariophyta</taxon>
        <taxon>Mediophyceae</taxon>
        <taxon>Biddulphiophycidae</taxon>
        <taxon>Hemiaulales</taxon>
        <taxon>Hemiaulaceae</taxon>
        <taxon>Eucampia</taxon>
    </lineage>
</organism>
<dbReference type="EMBL" id="HBHI01023466">
    <property type="protein sequence ID" value="CAD9689581.1"/>
    <property type="molecule type" value="Transcribed_RNA"/>
</dbReference>
<evidence type="ECO:0000313" key="2">
    <source>
        <dbReference type="EMBL" id="CAD9689581.1"/>
    </source>
</evidence>